<name>A0AAE3H7U9_9BACT</name>
<dbReference type="AlphaFoldDB" id="A0AAE3H7U9"/>
<sequence>MKGFTNNIHGRPKGVPNKVTAELRSLLHDFVTEEWEAIKSDFRQLQPKERLIYYEKILQYCIPKNSKSGLDSEEAKIEQPIFETIHCYEIDLEKIQYQDLKEMIQDSEIFMSTRHKAQFRLELPDNHRQYEAD</sequence>
<protein>
    <submittedName>
        <fullName evidence="1">Uncharacterized protein</fullName>
    </submittedName>
</protein>
<organism evidence="1 2">
    <name type="scientific">Lacihabitans soyangensis</name>
    <dbReference type="NCBI Taxonomy" id="869394"/>
    <lineage>
        <taxon>Bacteria</taxon>
        <taxon>Pseudomonadati</taxon>
        <taxon>Bacteroidota</taxon>
        <taxon>Cytophagia</taxon>
        <taxon>Cytophagales</taxon>
        <taxon>Leadbetterellaceae</taxon>
        <taxon>Lacihabitans</taxon>
    </lineage>
</organism>
<reference evidence="1 2" key="1">
    <citation type="submission" date="2018-11" db="EMBL/GenBank/DDBJ databases">
        <title>Novel bacteria species description.</title>
        <authorList>
            <person name="Han J.-H."/>
        </authorList>
    </citation>
    <scope>NUCLEOTIDE SEQUENCE [LARGE SCALE GENOMIC DNA]</scope>
    <source>
        <strain evidence="1 2">KCTC23259</strain>
    </source>
</reference>
<comment type="caution">
    <text evidence="1">The sequence shown here is derived from an EMBL/GenBank/DDBJ whole genome shotgun (WGS) entry which is preliminary data.</text>
</comment>
<dbReference type="Proteomes" id="UP001204144">
    <property type="component" value="Unassembled WGS sequence"/>
</dbReference>
<proteinExistence type="predicted"/>
<gene>
    <name evidence="1" type="ORF">EGI31_22730</name>
</gene>
<dbReference type="EMBL" id="RJUF01000192">
    <property type="protein sequence ID" value="MCP9765761.1"/>
    <property type="molecule type" value="Genomic_DNA"/>
</dbReference>
<accession>A0AAE3H7U9</accession>
<evidence type="ECO:0000313" key="2">
    <source>
        <dbReference type="Proteomes" id="UP001204144"/>
    </source>
</evidence>
<evidence type="ECO:0000313" key="1">
    <source>
        <dbReference type="EMBL" id="MCP9765761.1"/>
    </source>
</evidence>
<dbReference type="RefSeq" id="WP_255039469.1">
    <property type="nucleotide sequence ID" value="NZ_RJUF01000192.1"/>
</dbReference>
<keyword evidence="2" id="KW-1185">Reference proteome</keyword>